<dbReference type="Proteomes" id="UP000216001">
    <property type="component" value="Unassembled WGS sequence"/>
</dbReference>
<dbReference type="InterPro" id="IPR013783">
    <property type="entry name" value="Ig-like_fold"/>
</dbReference>
<dbReference type="InterPro" id="IPR008962">
    <property type="entry name" value="PapD-like_sf"/>
</dbReference>
<evidence type="ECO:0000256" key="1">
    <source>
        <dbReference type="ARBA" id="ARBA00004418"/>
    </source>
</evidence>
<proteinExistence type="inferred from homology"/>
<organism evidence="8 9">
    <name type="scientific">Providencia rettgeri</name>
    <dbReference type="NCBI Taxonomy" id="587"/>
    <lineage>
        <taxon>Bacteria</taxon>
        <taxon>Pseudomonadati</taxon>
        <taxon>Pseudomonadota</taxon>
        <taxon>Gammaproteobacteria</taxon>
        <taxon>Enterobacterales</taxon>
        <taxon>Morganellaceae</taxon>
        <taxon>Providencia</taxon>
    </lineage>
</organism>
<accession>A0A264VST4</accession>
<protein>
    <submittedName>
        <fullName evidence="8">Pili assembly chaperone</fullName>
    </submittedName>
</protein>
<dbReference type="SUPFAM" id="SSF49354">
    <property type="entry name" value="PapD-like"/>
    <property type="match status" value="1"/>
</dbReference>
<feature type="domain" description="Pili assembly chaperone C-terminal" evidence="7">
    <location>
        <begin position="167"/>
        <end position="224"/>
    </location>
</feature>
<comment type="caution">
    <text evidence="8">The sequence shown here is derived from an EMBL/GenBank/DDBJ whole genome shotgun (WGS) entry which is preliminary data.</text>
</comment>
<keyword evidence="5" id="KW-0143">Chaperone</keyword>
<sequence length="233" mass="25822">MDTIMKTLVLLLTILFSSSTFSNVIITGTRIIYPADADSITVQLTNNSKTSSLVQSWIDNGDENSTPENSEAPFYLSPPIVKIEGLQGQQLKIKKIPGKLSDNVESVFFLNVLDIPKTPESAKGKNAIQLATRSRIKIFYRPIGLTESSDEVINHASYQIKNNNILVKNNSQYHLTIAAITPSDDKNNSLIDSAMIAPMSEKELPIKGTMKSHDLILMYVDDYGVFKSKNIKL</sequence>
<dbReference type="Pfam" id="PF02753">
    <property type="entry name" value="PapD_C"/>
    <property type="match status" value="1"/>
</dbReference>
<evidence type="ECO:0000256" key="3">
    <source>
        <dbReference type="ARBA" id="ARBA00022729"/>
    </source>
</evidence>
<evidence type="ECO:0000313" key="8">
    <source>
        <dbReference type="EMBL" id="OZS74426.1"/>
    </source>
</evidence>
<evidence type="ECO:0000256" key="5">
    <source>
        <dbReference type="ARBA" id="ARBA00023186"/>
    </source>
</evidence>
<dbReference type="AlphaFoldDB" id="A0A264VST4"/>
<dbReference type="SUPFAM" id="SSF49584">
    <property type="entry name" value="Periplasmic chaperone C-domain"/>
    <property type="match status" value="1"/>
</dbReference>
<evidence type="ECO:0000256" key="4">
    <source>
        <dbReference type="ARBA" id="ARBA00022764"/>
    </source>
</evidence>
<dbReference type="InterPro" id="IPR016147">
    <property type="entry name" value="Pili_assmbl_chaperone_N"/>
</dbReference>
<reference evidence="8 9" key="1">
    <citation type="submission" date="2017-07" db="EMBL/GenBank/DDBJ databases">
        <title>blaIMP-27 on transferable plasmids in Proteus mirabilis and Providencia rettgeri.</title>
        <authorList>
            <person name="Potter R."/>
        </authorList>
    </citation>
    <scope>NUCLEOTIDE SEQUENCE [LARGE SCALE GENOMIC DNA]</scope>
    <source>
        <strain evidence="8 9">PR1</strain>
    </source>
</reference>
<dbReference type="Pfam" id="PF00345">
    <property type="entry name" value="PapD_N"/>
    <property type="match status" value="1"/>
</dbReference>
<keyword evidence="4" id="KW-0574">Periplasm</keyword>
<keyword evidence="3" id="KW-0732">Signal</keyword>
<comment type="similarity">
    <text evidence="2">Belongs to the periplasmic pilus chaperone family.</text>
</comment>
<evidence type="ECO:0000313" key="9">
    <source>
        <dbReference type="Proteomes" id="UP000216001"/>
    </source>
</evidence>
<feature type="domain" description="Pili assembly chaperone N-terminal" evidence="6">
    <location>
        <begin position="24"/>
        <end position="145"/>
    </location>
</feature>
<dbReference type="InterPro" id="IPR050643">
    <property type="entry name" value="Periplasmic_pilus_chap"/>
</dbReference>
<dbReference type="PRINTS" id="PR00969">
    <property type="entry name" value="CHAPERONPILI"/>
</dbReference>
<comment type="subcellular location">
    <subcellularLocation>
        <location evidence="1">Periplasm</location>
    </subcellularLocation>
</comment>
<evidence type="ECO:0000259" key="6">
    <source>
        <dbReference type="Pfam" id="PF00345"/>
    </source>
</evidence>
<dbReference type="InterPro" id="IPR036316">
    <property type="entry name" value="Pili_assmbl_chap_C_dom_sf"/>
</dbReference>
<evidence type="ECO:0000259" key="7">
    <source>
        <dbReference type="Pfam" id="PF02753"/>
    </source>
</evidence>
<dbReference type="InterPro" id="IPR016148">
    <property type="entry name" value="Pili_assmbl_chaperone_C"/>
</dbReference>
<dbReference type="PANTHER" id="PTHR30251">
    <property type="entry name" value="PILUS ASSEMBLY CHAPERONE"/>
    <property type="match status" value="1"/>
</dbReference>
<dbReference type="EMBL" id="NOWC01000012">
    <property type="protein sequence ID" value="OZS74426.1"/>
    <property type="molecule type" value="Genomic_DNA"/>
</dbReference>
<gene>
    <name evidence="8" type="ORF">CHI95_11625</name>
</gene>
<name>A0A264VST4_PRORE</name>
<dbReference type="PANTHER" id="PTHR30251:SF10">
    <property type="entry name" value="FIMBRIAL CHAPERONE YEHC-RELATED"/>
    <property type="match status" value="1"/>
</dbReference>
<evidence type="ECO:0000256" key="2">
    <source>
        <dbReference type="ARBA" id="ARBA00007399"/>
    </source>
</evidence>
<dbReference type="Gene3D" id="2.60.40.10">
    <property type="entry name" value="Immunoglobulins"/>
    <property type="match status" value="2"/>
</dbReference>
<dbReference type="GO" id="GO:0030288">
    <property type="term" value="C:outer membrane-bounded periplasmic space"/>
    <property type="evidence" value="ECO:0007669"/>
    <property type="project" value="InterPro"/>
</dbReference>
<dbReference type="GO" id="GO:0071555">
    <property type="term" value="P:cell wall organization"/>
    <property type="evidence" value="ECO:0007669"/>
    <property type="project" value="InterPro"/>
</dbReference>
<dbReference type="InterPro" id="IPR001829">
    <property type="entry name" value="Pili_assmbl_chaperone_bac"/>
</dbReference>